<reference evidence="3" key="1">
    <citation type="submission" date="2013-03" db="EMBL/GenBank/DDBJ databases">
        <authorList>
            <person name="Jeffery W."/>
            <person name="Warren W."/>
            <person name="Wilson R.K."/>
        </authorList>
    </citation>
    <scope>NUCLEOTIDE SEQUENCE</scope>
    <source>
        <strain evidence="3">female</strain>
    </source>
</reference>
<reference evidence="2" key="4">
    <citation type="submission" date="2025-09" db="UniProtKB">
        <authorList>
            <consortium name="Ensembl"/>
        </authorList>
    </citation>
    <scope>IDENTIFICATION</scope>
</reference>
<dbReference type="PANTHER" id="PTHR10404">
    <property type="entry name" value="N-ACETYLATED-ALPHA-LINKED ACIDIC DIPEPTIDASE"/>
    <property type="match status" value="1"/>
</dbReference>
<dbReference type="SUPFAM" id="SSF53187">
    <property type="entry name" value="Zn-dependent exopeptidases"/>
    <property type="match status" value="1"/>
</dbReference>
<dbReference type="STRING" id="7994.ENSAMXP00000043215"/>
<dbReference type="Proteomes" id="UP000018467">
    <property type="component" value="Unassembled WGS sequence"/>
</dbReference>
<reference evidence="3" key="2">
    <citation type="journal article" date="2014" name="Nat. Commun.">
        <title>The cavefish genome reveals candidate genes for eye loss.</title>
        <authorList>
            <person name="McGaugh S.E."/>
            <person name="Gross J.B."/>
            <person name="Aken B."/>
            <person name="Blin M."/>
            <person name="Borowsky R."/>
            <person name="Chalopin D."/>
            <person name="Hinaux H."/>
            <person name="Jeffery W.R."/>
            <person name="Keene A."/>
            <person name="Ma L."/>
            <person name="Minx P."/>
            <person name="Murphy D."/>
            <person name="O'Quin K.E."/>
            <person name="Retaux S."/>
            <person name="Rohner N."/>
            <person name="Searle S.M."/>
            <person name="Stahl B.A."/>
            <person name="Tabin C."/>
            <person name="Volff J.N."/>
            <person name="Yoshizawa M."/>
            <person name="Warren W.C."/>
        </authorList>
    </citation>
    <scope>NUCLEOTIDE SEQUENCE [LARGE SCALE GENOMIC DNA]</scope>
    <source>
        <strain evidence="3">female</strain>
    </source>
</reference>
<keyword evidence="1" id="KW-1133">Transmembrane helix</keyword>
<evidence type="ECO:0000313" key="2">
    <source>
        <dbReference type="Ensembl" id="ENSAMXP00000043215.1"/>
    </source>
</evidence>
<dbReference type="Ensembl" id="ENSAMXT00000047851.1">
    <property type="protein sequence ID" value="ENSAMXP00000043215.1"/>
    <property type="gene ID" value="ENSAMXG00000029328.1"/>
</dbReference>
<evidence type="ECO:0000256" key="1">
    <source>
        <dbReference type="SAM" id="Phobius"/>
    </source>
</evidence>
<reference evidence="2" key="3">
    <citation type="submission" date="2025-08" db="UniProtKB">
        <authorList>
            <consortium name="Ensembl"/>
        </authorList>
    </citation>
    <scope>IDENTIFICATION</scope>
</reference>
<proteinExistence type="predicted"/>
<dbReference type="InterPro" id="IPR046450">
    <property type="entry name" value="PA_dom_sf"/>
</dbReference>
<organism evidence="2 3">
    <name type="scientific">Astyanax mexicanus</name>
    <name type="common">Blind cave fish</name>
    <name type="synonym">Astyanax fasciatus mexicanus</name>
    <dbReference type="NCBI Taxonomy" id="7994"/>
    <lineage>
        <taxon>Eukaryota</taxon>
        <taxon>Metazoa</taxon>
        <taxon>Chordata</taxon>
        <taxon>Craniata</taxon>
        <taxon>Vertebrata</taxon>
        <taxon>Euteleostomi</taxon>
        <taxon>Actinopterygii</taxon>
        <taxon>Neopterygii</taxon>
        <taxon>Teleostei</taxon>
        <taxon>Ostariophysi</taxon>
        <taxon>Characiformes</taxon>
        <taxon>Characoidei</taxon>
        <taxon>Acestrorhamphidae</taxon>
        <taxon>Acestrorhamphinae</taxon>
        <taxon>Astyanax</taxon>
    </lineage>
</organism>
<feature type="transmembrane region" description="Helical" evidence="1">
    <location>
        <begin position="128"/>
        <end position="148"/>
    </location>
</feature>
<name>A0A3B1JN18_ASTMX</name>
<dbReference type="Gene3D" id="3.40.630.10">
    <property type="entry name" value="Zn peptidases"/>
    <property type="match status" value="1"/>
</dbReference>
<accession>A0A3B1JN18</accession>
<dbReference type="AlphaFoldDB" id="A0A3B1JN18"/>
<dbReference type="Gene3D" id="3.50.30.30">
    <property type="match status" value="1"/>
</dbReference>
<keyword evidence="1" id="KW-0812">Transmembrane</keyword>
<dbReference type="InParanoid" id="A0A3B1JN18"/>
<keyword evidence="3" id="KW-1185">Reference proteome</keyword>
<evidence type="ECO:0008006" key="4">
    <source>
        <dbReference type="Google" id="ProtNLM"/>
    </source>
</evidence>
<dbReference type="SUPFAM" id="SSF52025">
    <property type="entry name" value="PA domain"/>
    <property type="match status" value="1"/>
</dbReference>
<sequence>MGDMQGFHPGSLLEAKRMAYRKVFASRGSTAISQDLEREGLQMASLDMEWEMEKELEEPGGLDHFQLECVEHQPMETSSSGAMDPDLEPIQPSASPHGRFQRLQEDPNYTSHFSRTMPKSQRRSGACIAKYLLAGAGVFFLGLLIGLYTHRAEKQPEISNQSTDLLERVVQSITAEKIQALQREFQATTSEEDRVKGLAQKWEELGLKNVQLSSYNVLLSHPGPRPNTIVDMTTKHCYLPSGHSCDTWGNPSYSTEQLFAMATYSAVGTLEAEVVDVQYGSSEDLRRIRAEMNVTNKIAVLKLGQAPLLYTLSRLAEMGFGGSLLYVEPCDVITEQEIWWKAFGVTLNPGGDPSTPDYPSTDRSYRADRRNLTSLLVQPISTSLAKVLLYAPAMGIGRPCVPLAMTPPSERKIVNLTIGSQTSYGKVHNVVGYLRGKINPDRYVLVGGRHSSWYEGTAADWSGSAAAVTQIIESITAQARAGWQPDRTIVFCSWGGSALGNIGSFEWGEENRLVLESRAVAYVSLHSPVRPRGPQSTASPSLLQLASDIGKVNPTPQHTPYSTLLTS</sequence>
<keyword evidence="1" id="KW-0472">Membrane</keyword>
<dbReference type="PANTHER" id="PTHR10404:SF32">
    <property type="entry name" value="INACTIVE N-ACETYLATED-ALPHA-LINKED ACIDIC DIPEPTIDASE-LIKE PROTEIN 2"/>
    <property type="match status" value="1"/>
</dbReference>
<dbReference type="Bgee" id="ENSAMXG00000029328">
    <property type="expression patterns" value="Expressed in olfactory epithelium and 2 other cell types or tissues"/>
</dbReference>
<protein>
    <recommendedName>
        <fullName evidence="4">N-acetylated alpha-linked acidic dipeptidase like 2</fullName>
    </recommendedName>
</protein>
<evidence type="ECO:0000313" key="3">
    <source>
        <dbReference type="Proteomes" id="UP000018467"/>
    </source>
</evidence>
<dbReference type="InterPro" id="IPR039373">
    <property type="entry name" value="Peptidase_M28B"/>
</dbReference>
<dbReference type="GeneTree" id="ENSGT01030000234598"/>